<evidence type="ECO:0000313" key="2">
    <source>
        <dbReference type="EMBL" id="KRG29446.1"/>
    </source>
</evidence>
<dbReference type="Proteomes" id="UP000051643">
    <property type="component" value="Unassembled WGS sequence"/>
</dbReference>
<reference evidence="2" key="1">
    <citation type="submission" date="2015-10" db="EMBL/GenBank/DDBJ databases">
        <title>Draft genome sequence of Salegentibacter mishustinae KCTC 12263.</title>
        <authorList>
            <person name="Lin W."/>
            <person name="Zheng Q."/>
        </authorList>
    </citation>
    <scope>NUCLEOTIDE SEQUENCE [LARGE SCALE GENOMIC DNA]</scope>
    <source>
        <strain evidence="2">KCTC 12263</strain>
    </source>
</reference>
<feature type="transmembrane region" description="Helical" evidence="1">
    <location>
        <begin position="5"/>
        <end position="22"/>
    </location>
</feature>
<evidence type="ECO:0000256" key="1">
    <source>
        <dbReference type="SAM" id="Phobius"/>
    </source>
</evidence>
<name>A0A0Q9Z950_9FLAO</name>
<accession>A0A0Q9Z950</accession>
<protein>
    <submittedName>
        <fullName evidence="2">Uncharacterized protein</fullName>
    </submittedName>
</protein>
<dbReference type="EMBL" id="LKTP01000009">
    <property type="protein sequence ID" value="KRG29446.1"/>
    <property type="molecule type" value="Genomic_DNA"/>
</dbReference>
<organism evidence="2 3">
    <name type="scientific">Salegentibacter mishustinae</name>
    <dbReference type="NCBI Taxonomy" id="270918"/>
    <lineage>
        <taxon>Bacteria</taxon>
        <taxon>Pseudomonadati</taxon>
        <taxon>Bacteroidota</taxon>
        <taxon>Flavobacteriia</taxon>
        <taxon>Flavobacteriales</taxon>
        <taxon>Flavobacteriaceae</taxon>
        <taxon>Salegentibacter</taxon>
    </lineage>
</organism>
<comment type="caution">
    <text evidence="2">The sequence shown here is derived from an EMBL/GenBank/DDBJ whole genome shotgun (WGS) entry which is preliminary data.</text>
</comment>
<keyword evidence="1" id="KW-1133">Transmembrane helix</keyword>
<proteinExistence type="predicted"/>
<dbReference type="RefSeq" id="WP_103294431.1">
    <property type="nucleotide sequence ID" value="NZ_CANMUJ010000010.1"/>
</dbReference>
<dbReference type="OrthoDB" id="9974845at2"/>
<keyword evidence="1" id="KW-0812">Transmembrane</keyword>
<dbReference type="AlphaFoldDB" id="A0A0Q9Z950"/>
<sequence length="63" mass="7148">MNRKSIFIILGVIIGFALSYIPNNYMSEKYEDNAFFIVVGIAVIAALWSYFSIKNKKQGDNPN</sequence>
<gene>
    <name evidence="2" type="ORF">APR42_16350</name>
</gene>
<feature type="transmembrane region" description="Helical" evidence="1">
    <location>
        <begin position="34"/>
        <end position="53"/>
    </location>
</feature>
<keyword evidence="3" id="KW-1185">Reference proteome</keyword>
<keyword evidence="1" id="KW-0472">Membrane</keyword>
<evidence type="ECO:0000313" key="3">
    <source>
        <dbReference type="Proteomes" id="UP000051643"/>
    </source>
</evidence>